<organism evidence="2 3">
    <name type="scientific">Cyclocybe aegerita</name>
    <name type="common">Black poplar mushroom</name>
    <name type="synonym">Agrocybe aegerita</name>
    <dbReference type="NCBI Taxonomy" id="1973307"/>
    <lineage>
        <taxon>Eukaryota</taxon>
        <taxon>Fungi</taxon>
        <taxon>Dikarya</taxon>
        <taxon>Basidiomycota</taxon>
        <taxon>Agaricomycotina</taxon>
        <taxon>Agaricomycetes</taxon>
        <taxon>Agaricomycetidae</taxon>
        <taxon>Agaricales</taxon>
        <taxon>Agaricineae</taxon>
        <taxon>Bolbitiaceae</taxon>
        <taxon>Cyclocybe</taxon>
    </lineage>
</organism>
<accession>A0A8S0WC20</accession>
<dbReference type="AlphaFoldDB" id="A0A8S0WC20"/>
<evidence type="ECO:0000313" key="3">
    <source>
        <dbReference type="Proteomes" id="UP000467700"/>
    </source>
</evidence>
<keyword evidence="3" id="KW-1185">Reference proteome</keyword>
<dbReference type="Proteomes" id="UP000467700">
    <property type="component" value="Unassembled WGS sequence"/>
</dbReference>
<reference evidence="2 3" key="1">
    <citation type="submission" date="2020-01" db="EMBL/GenBank/DDBJ databases">
        <authorList>
            <person name="Gupta K D."/>
        </authorList>
    </citation>
    <scope>NUCLEOTIDE SEQUENCE [LARGE SCALE GENOMIC DNA]</scope>
</reference>
<evidence type="ECO:0000313" key="2">
    <source>
        <dbReference type="EMBL" id="CAA7264570.1"/>
    </source>
</evidence>
<sequence length="695" mass="78054">MKYCTLSPRRCFVVPRFELATLWICRYFKDPIVSSSVRSYSYCYPIRLDQRLDPNFGVQVEGAVVLCGMRHVLPLLRNCFNRCWRGPLLRLQLFVFQVLAMATSENDLADNHSTANDSATSAPNSRTADRDIEAILQGLRLTEDVTNGPTNAPTTKDQMDTDTSPNVFQVLPPELMAEIFTTVCHADSDKFLSDKQRHKRTTPLILSHVCTAWRTLIHSTPLIWSHVCLCLSRGRLSSQIDLLLDWLIRSGACPLNISLCFENEDDWEGGETVPQELVNLLGSAASRWRSLNVVLPEGWYAFFVPYLEPPDGCSTFLPLLTALTTQPLWTDCGQAPTRRKPLTLFRHAPLLSDLHLNGYYLVDVSMPWPQLTSLTLQHVYLDECFYALSRTPNLTYCRLYTILENNVEREVQETEVRLDELERLIMFGALWHDTVPLLRNLRTPKLCSVEISAPQDGMFVGELGRLLQRKMRCTGLRRLALTDMFVVVEDAIKEVQEDGETQEPSTPKGLRPYEFREALGSFDTLEELVLELKSASAPLQGCFLLDLLGTADSSDPAVLPHLKKFTFSGHLLFADLVVSVPSTPPPPRAFKSVFPSPPPISSAEHSSSASTAPSSTIQNTQFLDSLLSALEFRTDPLSVTEGHLKATLETLELRTDSEEYLLVLGEHRSGREVIGQIVSRSGRRLALEVASTEQR</sequence>
<feature type="compositionally biased region" description="Low complexity" evidence="1">
    <location>
        <begin position="601"/>
        <end position="615"/>
    </location>
</feature>
<gene>
    <name evidence="2" type="ORF">AAE3_LOCUS6833</name>
</gene>
<proteinExistence type="predicted"/>
<evidence type="ECO:0008006" key="4">
    <source>
        <dbReference type="Google" id="ProtNLM"/>
    </source>
</evidence>
<feature type="region of interest" description="Disordered" evidence="1">
    <location>
        <begin position="589"/>
        <end position="615"/>
    </location>
</feature>
<protein>
    <recommendedName>
        <fullName evidence="4">F-box domain-containing protein</fullName>
    </recommendedName>
</protein>
<evidence type="ECO:0000256" key="1">
    <source>
        <dbReference type="SAM" id="MobiDB-lite"/>
    </source>
</evidence>
<comment type="caution">
    <text evidence="2">The sequence shown here is derived from an EMBL/GenBank/DDBJ whole genome shotgun (WGS) entry which is preliminary data.</text>
</comment>
<name>A0A8S0WC20_CYCAE</name>
<dbReference type="EMBL" id="CACVBS010000045">
    <property type="protein sequence ID" value="CAA7264570.1"/>
    <property type="molecule type" value="Genomic_DNA"/>
</dbReference>
<dbReference type="OrthoDB" id="3270987at2759"/>